<name>A0A4R1MZL9_9FIRM</name>
<accession>A0A4R1MZL9</accession>
<comment type="caution">
    <text evidence="1">The sequence shown here is derived from an EMBL/GenBank/DDBJ whole genome shotgun (WGS) entry which is preliminary data.</text>
</comment>
<dbReference type="RefSeq" id="WP_132279826.1">
    <property type="nucleotide sequence ID" value="NZ_SMGQ01000011.1"/>
</dbReference>
<dbReference type="AlphaFoldDB" id="A0A4R1MZL9"/>
<evidence type="ECO:0000313" key="1">
    <source>
        <dbReference type="EMBL" id="TCK98022.1"/>
    </source>
</evidence>
<dbReference type="EMBL" id="SMGQ01000011">
    <property type="protein sequence ID" value="TCK98022.1"/>
    <property type="molecule type" value="Genomic_DNA"/>
</dbReference>
<dbReference type="Proteomes" id="UP000294545">
    <property type="component" value="Unassembled WGS sequence"/>
</dbReference>
<protein>
    <submittedName>
        <fullName evidence="1">Uncharacterized protein</fullName>
    </submittedName>
</protein>
<reference evidence="1 2" key="1">
    <citation type="submission" date="2019-03" db="EMBL/GenBank/DDBJ databases">
        <title>Genomic Encyclopedia of Type Strains, Phase IV (KMG-IV): sequencing the most valuable type-strain genomes for metagenomic binning, comparative biology and taxonomic classification.</title>
        <authorList>
            <person name="Goeker M."/>
        </authorList>
    </citation>
    <scope>NUCLEOTIDE SEQUENCE [LARGE SCALE GENOMIC DNA]</scope>
    <source>
        <strain evidence="1 2">DSM 24176</strain>
    </source>
</reference>
<sequence>MRMILICDNCKKWNEFDYLRDKKYNSNYFSYDFDNMGLSIINSIKVETELIDDEDERSVKEIGDVDDIVNVECELDELTFKCNECGDEFKISI</sequence>
<keyword evidence="2" id="KW-1185">Reference proteome</keyword>
<evidence type="ECO:0000313" key="2">
    <source>
        <dbReference type="Proteomes" id="UP000294545"/>
    </source>
</evidence>
<gene>
    <name evidence="1" type="ORF">EDC19_0428</name>
</gene>
<proteinExistence type="predicted"/>
<organism evidence="1 2">
    <name type="scientific">Natranaerovirga hydrolytica</name>
    <dbReference type="NCBI Taxonomy" id="680378"/>
    <lineage>
        <taxon>Bacteria</taxon>
        <taxon>Bacillati</taxon>
        <taxon>Bacillota</taxon>
        <taxon>Clostridia</taxon>
        <taxon>Lachnospirales</taxon>
        <taxon>Natranaerovirgaceae</taxon>
        <taxon>Natranaerovirga</taxon>
    </lineage>
</organism>